<gene>
    <name evidence="3" type="ORF">K504DRAFT_370526</name>
</gene>
<reference evidence="3" key="1">
    <citation type="journal article" date="2020" name="Stud. Mycol.">
        <title>101 Dothideomycetes genomes: a test case for predicting lifestyles and emergence of pathogens.</title>
        <authorList>
            <person name="Haridas S."/>
            <person name="Albert R."/>
            <person name="Binder M."/>
            <person name="Bloem J."/>
            <person name="Labutti K."/>
            <person name="Salamov A."/>
            <person name="Andreopoulos B."/>
            <person name="Baker S."/>
            <person name="Barry K."/>
            <person name="Bills G."/>
            <person name="Bluhm B."/>
            <person name="Cannon C."/>
            <person name="Castanera R."/>
            <person name="Culley D."/>
            <person name="Daum C."/>
            <person name="Ezra D."/>
            <person name="Gonzalez J."/>
            <person name="Henrissat B."/>
            <person name="Kuo A."/>
            <person name="Liang C."/>
            <person name="Lipzen A."/>
            <person name="Lutzoni F."/>
            <person name="Magnuson J."/>
            <person name="Mondo S."/>
            <person name="Nolan M."/>
            <person name="Ohm R."/>
            <person name="Pangilinan J."/>
            <person name="Park H.-J."/>
            <person name="Ramirez L."/>
            <person name="Alfaro M."/>
            <person name="Sun H."/>
            <person name="Tritt A."/>
            <person name="Yoshinaga Y."/>
            <person name="Zwiers L.-H."/>
            <person name="Turgeon B."/>
            <person name="Goodwin S."/>
            <person name="Spatafora J."/>
            <person name="Crous P."/>
            <person name="Grigoriev I."/>
        </authorList>
    </citation>
    <scope>NUCLEOTIDE SEQUENCE</scope>
    <source>
        <strain evidence="3">CBS 279.74</strain>
    </source>
</reference>
<dbReference type="AlphaFoldDB" id="A0A6G1KNP5"/>
<organism evidence="3 4">
    <name type="scientific">Pleomassaria siparia CBS 279.74</name>
    <dbReference type="NCBI Taxonomy" id="1314801"/>
    <lineage>
        <taxon>Eukaryota</taxon>
        <taxon>Fungi</taxon>
        <taxon>Dikarya</taxon>
        <taxon>Ascomycota</taxon>
        <taxon>Pezizomycotina</taxon>
        <taxon>Dothideomycetes</taxon>
        <taxon>Pleosporomycetidae</taxon>
        <taxon>Pleosporales</taxon>
        <taxon>Pleomassariaceae</taxon>
        <taxon>Pleomassaria</taxon>
    </lineage>
</organism>
<keyword evidence="4" id="KW-1185">Reference proteome</keyword>
<protein>
    <recommendedName>
        <fullName evidence="2">Peptidase C14 caspase domain-containing protein</fullName>
    </recommendedName>
</protein>
<evidence type="ECO:0000256" key="1">
    <source>
        <dbReference type="SAM" id="MobiDB-lite"/>
    </source>
</evidence>
<feature type="region of interest" description="Disordered" evidence="1">
    <location>
        <begin position="425"/>
        <end position="473"/>
    </location>
</feature>
<evidence type="ECO:0000313" key="4">
    <source>
        <dbReference type="Proteomes" id="UP000799428"/>
    </source>
</evidence>
<dbReference type="InterPro" id="IPR011600">
    <property type="entry name" value="Pept_C14_caspase"/>
</dbReference>
<name>A0A6G1KNP5_9PLEO</name>
<sequence length="473" mass="53358">MDSESTHKVYHTNITIQSVEDVPNDPTSIDTSQTTHQHSQTTTIEEVAEQTQAALLQEWFDEGISKTGNLPGGYKNVAVLIIKWDDELDELNTGPEAKELENVFRNRFHFDTKTVELNVASKPQHQLSHFVSAFIHKHDGDSNLLIVYYTGHGVYHRDHKQLEMRAFDNPDDTKGPHLKQEARATWNLAETSLRSEAVESDVLVILDTCYASNHHTKSMTHESKTFELFSACAIDATTAAPGDMSFTRALIVALENLQTEYGDKPFTTQLLNQKILLDPNRSDSPSQLWTYDRHIRLAPLKPLKIRKLEALTLHHPPGSYLTLRFALRDISLNREQMTFLTKKLSEAFSNKSVFGLRRIDWLGLKPARTTSFGRAALAIFVIAQWKKFVLKKQEARARAPRPVDLVTLPMERSAESPPFLLVRKRTRETLDDLPDSKRGSFVRSLTGEEPPSPPVSNPSPMSNAGDEGMKEGP</sequence>
<dbReference type="Pfam" id="PF00656">
    <property type="entry name" value="Peptidase_C14"/>
    <property type="match status" value="1"/>
</dbReference>
<evidence type="ECO:0000259" key="2">
    <source>
        <dbReference type="Pfam" id="PF00656"/>
    </source>
</evidence>
<dbReference type="EMBL" id="MU005765">
    <property type="protein sequence ID" value="KAF2714165.1"/>
    <property type="molecule type" value="Genomic_DNA"/>
</dbReference>
<proteinExistence type="predicted"/>
<feature type="compositionally biased region" description="Basic and acidic residues" evidence="1">
    <location>
        <begin position="427"/>
        <end position="438"/>
    </location>
</feature>
<dbReference type="GO" id="GO:0004197">
    <property type="term" value="F:cysteine-type endopeptidase activity"/>
    <property type="evidence" value="ECO:0007669"/>
    <property type="project" value="InterPro"/>
</dbReference>
<evidence type="ECO:0000313" key="3">
    <source>
        <dbReference type="EMBL" id="KAF2714165.1"/>
    </source>
</evidence>
<dbReference type="Proteomes" id="UP000799428">
    <property type="component" value="Unassembled WGS sequence"/>
</dbReference>
<accession>A0A6G1KNP5</accession>
<feature type="region of interest" description="Disordered" evidence="1">
    <location>
        <begin position="1"/>
        <end position="41"/>
    </location>
</feature>
<dbReference type="OrthoDB" id="4760831at2759"/>
<dbReference type="GO" id="GO:0006508">
    <property type="term" value="P:proteolysis"/>
    <property type="evidence" value="ECO:0007669"/>
    <property type="project" value="InterPro"/>
</dbReference>
<feature type="compositionally biased region" description="Low complexity" evidence="1">
    <location>
        <begin position="27"/>
        <end position="41"/>
    </location>
</feature>
<feature type="domain" description="Peptidase C14 caspase" evidence="2">
    <location>
        <begin position="96"/>
        <end position="240"/>
    </location>
</feature>